<evidence type="ECO:0000259" key="13">
    <source>
        <dbReference type="PROSITE" id="PS50011"/>
    </source>
</evidence>
<evidence type="ECO:0000256" key="11">
    <source>
        <dbReference type="ARBA" id="ARBA00048679"/>
    </source>
</evidence>
<evidence type="ECO:0000256" key="9">
    <source>
        <dbReference type="ARBA" id="ARBA00023306"/>
    </source>
</evidence>
<keyword evidence="15" id="KW-1185">Reference proteome</keyword>
<evidence type="ECO:0000256" key="4">
    <source>
        <dbReference type="ARBA" id="ARBA00022723"/>
    </source>
</evidence>
<comment type="catalytic activity">
    <reaction evidence="10">
        <text>L-threonyl-[protein] + ATP = O-phospho-L-threonyl-[protein] + ADP + H(+)</text>
        <dbReference type="Rhea" id="RHEA:46608"/>
        <dbReference type="Rhea" id="RHEA-COMP:11060"/>
        <dbReference type="Rhea" id="RHEA-COMP:11605"/>
        <dbReference type="ChEBI" id="CHEBI:15378"/>
        <dbReference type="ChEBI" id="CHEBI:30013"/>
        <dbReference type="ChEBI" id="CHEBI:30616"/>
        <dbReference type="ChEBI" id="CHEBI:61977"/>
        <dbReference type="ChEBI" id="CHEBI:456216"/>
        <dbReference type="EC" id="2.7.11.1"/>
    </reaction>
</comment>
<keyword evidence="8" id="KW-0460">Magnesium</keyword>
<dbReference type="EnsemblMetazoa" id="PPA36415.1">
    <property type="protein sequence ID" value="PPA36415.1"/>
    <property type="gene ID" value="WBGene00274784"/>
</dbReference>
<dbReference type="GO" id="GO:0004674">
    <property type="term" value="F:protein serine/threonine kinase activity"/>
    <property type="evidence" value="ECO:0007669"/>
    <property type="project" value="UniProtKB-KW"/>
</dbReference>
<dbReference type="GO" id="GO:0046872">
    <property type="term" value="F:metal ion binding"/>
    <property type="evidence" value="ECO:0007669"/>
    <property type="project" value="UniProtKB-KW"/>
</dbReference>
<protein>
    <recommendedName>
        <fullName evidence="1">non-specific serine/threonine protein kinase</fullName>
        <ecNumber evidence="1">2.7.11.1</ecNumber>
    </recommendedName>
</protein>
<sequence length="396" mass="45404">MSDNDISEHSDQESSNNDLDDTDSSEGDVHDVAECYILRNGTKIYFKDSRPQKLYIEDHGSKVYADLFNGDYGLTCAGEMNNALYFYLSENDFCFYKASVMEVDKKKLIDFKLVRTKTTKGYRKGTKGDCYFATQQPFFLEHNSYGFTLESFDSQQSIPLDYCARLLKEINNTPFFCHRGRCYLLSREPANETKVVNAGSVMIIFMENRYLMKGETILGMFLTKRRNSVYAQDCTPIYILCTNAVLVIGPLLDHFIIDIKTCKKDYIAGVQGNEIVINTPKGLVKIDLGKKHEEMCEELKNIERLKESEIVNGRREISRLHEELDKLKIHVGRFDASQLEPRQTQTNFRCSPQSKFSNEFTVTKILGEGSFGTVFETINNLDDWSYAVKRIAVPPK</sequence>
<dbReference type="GO" id="GO:0005524">
    <property type="term" value="F:ATP binding"/>
    <property type="evidence" value="ECO:0007669"/>
    <property type="project" value="UniProtKB-UniRule"/>
</dbReference>
<evidence type="ECO:0000256" key="12">
    <source>
        <dbReference type="SAM" id="MobiDB-lite"/>
    </source>
</evidence>
<organism evidence="14 15">
    <name type="scientific">Pristionchus pacificus</name>
    <name type="common">Parasitic nematode worm</name>
    <dbReference type="NCBI Taxonomy" id="54126"/>
    <lineage>
        <taxon>Eukaryota</taxon>
        <taxon>Metazoa</taxon>
        <taxon>Ecdysozoa</taxon>
        <taxon>Nematoda</taxon>
        <taxon>Chromadorea</taxon>
        <taxon>Rhabditida</taxon>
        <taxon>Rhabditina</taxon>
        <taxon>Diplogasteromorpha</taxon>
        <taxon>Diplogasteroidea</taxon>
        <taxon>Neodiplogasteridae</taxon>
        <taxon>Pristionchus</taxon>
    </lineage>
</organism>
<dbReference type="InterPro" id="IPR000719">
    <property type="entry name" value="Prot_kinase_dom"/>
</dbReference>
<dbReference type="PROSITE" id="PS00107">
    <property type="entry name" value="PROTEIN_KINASE_ATP"/>
    <property type="match status" value="1"/>
</dbReference>
<dbReference type="GO" id="GO:0005737">
    <property type="term" value="C:cytoplasm"/>
    <property type="evidence" value="ECO:0000318"/>
    <property type="project" value="GO_Central"/>
</dbReference>
<evidence type="ECO:0000256" key="6">
    <source>
        <dbReference type="ARBA" id="ARBA00022777"/>
    </source>
</evidence>
<keyword evidence="9" id="KW-0131">Cell cycle</keyword>
<reference evidence="14" key="2">
    <citation type="submission" date="2022-06" db="UniProtKB">
        <authorList>
            <consortium name="EnsemblMetazoa"/>
        </authorList>
    </citation>
    <scope>IDENTIFICATION</scope>
    <source>
        <strain evidence="14">PS312</strain>
    </source>
</reference>
<dbReference type="SUPFAM" id="SSF56112">
    <property type="entry name" value="Protein kinase-like (PK-like)"/>
    <property type="match status" value="1"/>
</dbReference>
<dbReference type="InterPro" id="IPR050339">
    <property type="entry name" value="CC_SR_Kinase"/>
</dbReference>
<evidence type="ECO:0000256" key="1">
    <source>
        <dbReference type="ARBA" id="ARBA00012513"/>
    </source>
</evidence>
<keyword evidence="2" id="KW-0723">Serine/threonine-protein kinase</keyword>
<evidence type="ECO:0000256" key="2">
    <source>
        <dbReference type="ARBA" id="ARBA00022527"/>
    </source>
</evidence>
<evidence type="ECO:0000256" key="5">
    <source>
        <dbReference type="ARBA" id="ARBA00022741"/>
    </source>
</evidence>
<comment type="catalytic activity">
    <reaction evidence="11">
        <text>L-seryl-[protein] + ATP = O-phospho-L-seryl-[protein] + ADP + H(+)</text>
        <dbReference type="Rhea" id="RHEA:17989"/>
        <dbReference type="Rhea" id="RHEA-COMP:9863"/>
        <dbReference type="Rhea" id="RHEA-COMP:11604"/>
        <dbReference type="ChEBI" id="CHEBI:15378"/>
        <dbReference type="ChEBI" id="CHEBI:29999"/>
        <dbReference type="ChEBI" id="CHEBI:30616"/>
        <dbReference type="ChEBI" id="CHEBI:83421"/>
        <dbReference type="ChEBI" id="CHEBI:456216"/>
        <dbReference type="EC" id="2.7.11.1"/>
    </reaction>
</comment>
<keyword evidence="3" id="KW-0808">Transferase</keyword>
<evidence type="ECO:0000313" key="15">
    <source>
        <dbReference type="Proteomes" id="UP000005239"/>
    </source>
</evidence>
<dbReference type="GO" id="GO:0051321">
    <property type="term" value="P:meiotic cell cycle"/>
    <property type="evidence" value="ECO:0000318"/>
    <property type="project" value="GO_Central"/>
</dbReference>
<evidence type="ECO:0000313" key="14">
    <source>
        <dbReference type="EnsemblMetazoa" id="PPA36415.1"/>
    </source>
</evidence>
<gene>
    <name evidence="14" type="primary">WBGene00274784</name>
</gene>
<dbReference type="GO" id="GO:0110031">
    <property type="term" value="P:negative regulation of G2/MI transition of meiotic cell cycle"/>
    <property type="evidence" value="ECO:0000318"/>
    <property type="project" value="GO_Central"/>
</dbReference>
<keyword evidence="4" id="KW-0479">Metal-binding</keyword>
<feature type="domain" description="Protein kinase" evidence="13">
    <location>
        <begin position="360"/>
        <end position="396"/>
    </location>
</feature>
<accession>A0A8R1UN28</accession>
<name>A0A2A6CXK9_PRIPA</name>
<evidence type="ECO:0000256" key="7">
    <source>
        <dbReference type="ARBA" id="ARBA00022840"/>
    </source>
</evidence>
<evidence type="ECO:0000256" key="8">
    <source>
        <dbReference type="ARBA" id="ARBA00022842"/>
    </source>
</evidence>
<dbReference type="InterPro" id="IPR017441">
    <property type="entry name" value="Protein_kinase_ATP_BS"/>
</dbReference>
<evidence type="ECO:0000256" key="3">
    <source>
        <dbReference type="ARBA" id="ARBA00022679"/>
    </source>
</evidence>
<dbReference type="GO" id="GO:0004672">
    <property type="term" value="F:protein kinase activity"/>
    <property type="evidence" value="ECO:0000318"/>
    <property type="project" value="GO_Central"/>
</dbReference>
<feature type="region of interest" description="Disordered" evidence="12">
    <location>
        <begin position="1"/>
        <end position="26"/>
    </location>
</feature>
<dbReference type="EC" id="2.7.11.1" evidence="1"/>
<dbReference type="AlphaFoldDB" id="A0A2A6CXK9"/>
<dbReference type="PANTHER" id="PTHR11042:SF183">
    <property type="entry name" value="MEMBRANE-ASSOCIATED TYROSINE- AND THREONINE-SPECIFIC CDC2-INHIBITORY KINASE"/>
    <property type="match status" value="1"/>
</dbReference>
<proteinExistence type="predicted"/>
<dbReference type="Proteomes" id="UP000005239">
    <property type="component" value="Unassembled WGS sequence"/>
</dbReference>
<keyword evidence="6" id="KW-0418">Kinase</keyword>
<dbReference type="Gene3D" id="3.30.200.20">
    <property type="entry name" value="Phosphorylase Kinase, domain 1"/>
    <property type="match status" value="1"/>
</dbReference>
<reference evidence="15" key="1">
    <citation type="journal article" date="2008" name="Nat. Genet.">
        <title>The Pristionchus pacificus genome provides a unique perspective on nematode lifestyle and parasitism.</title>
        <authorList>
            <person name="Dieterich C."/>
            <person name="Clifton S.W."/>
            <person name="Schuster L.N."/>
            <person name="Chinwalla A."/>
            <person name="Delehaunty K."/>
            <person name="Dinkelacker I."/>
            <person name="Fulton L."/>
            <person name="Fulton R."/>
            <person name="Godfrey J."/>
            <person name="Minx P."/>
            <person name="Mitreva M."/>
            <person name="Roeseler W."/>
            <person name="Tian H."/>
            <person name="Witte H."/>
            <person name="Yang S.P."/>
            <person name="Wilson R.K."/>
            <person name="Sommer R.J."/>
        </authorList>
    </citation>
    <scope>NUCLEOTIDE SEQUENCE [LARGE SCALE GENOMIC DNA]</scope>
    <source>
        <strain evidence="15">PS312</strain>
    </source>
</reference>
<evidence type="ECO:0000256" key="10">
    <source>
        <dbReference type="ARBA" id="ARBA00047899"/>
    </source>
</evidence>
<dbReference type="InterPro" id="IPR011009">
    <property type="entry name" value="Kinase-like_dom_sf"/>
</dbReference>
<dbReference type="GO" id="GO:0005634">
    <property type="term" value="C:nucleus"/>
    <property type="evidence" value="ECO:0000318"/>
    <property type="project" value="GO_Central"/>
</dbReference>
<dbReference type="PROSITE" id="PS50011">
    <property type="entry name" value="PROTEIN_KINASE_DOM"/>
    <property type="match status" value="1"/>
</dbReference>
<dbReference type="PANTHER" id="PTHR11042">
    <property type="entry name" value="EUKARYOTIC TRANSLATION INITIATION FACTOR 2-ALPHA KINASE EIF2-ALPHA KINASE -RELATED"/>
    <property type="match status" value="1"/>
</dbReference>
<keyword evidence="7" id="KW-0067">ATP-binding</keyword>
<feature type="compositionally biased region" description="Basic and acidic residues" evidence="12">
    <location>
        <begin position="1"/>
        <end position="12"/>
    </location>
</feature>
<accession>A0A2A6CXK9</accession>
<keyword evidence="5" id="KW-0547">Nucleotide-binding</keyword>
<dbReference type="GO" id="GO:0010972">
    <property type="term" value="P:negative regulation of G2/M transition of mitotic cell cycle"/>
    <property type="evidence" value="ECO:0000318"/>
    <property type="project" value="GO_Central"/>
</dbReference>